<keyword evidence="1" id="KW-1133">Transmembrane helix</keyword>
<dbReference type="RefSeq" id="WP_193660819.1">
    <property type="nucleotide sequence ID" value="NZ_BAAAMM010000007.1"/>
</dbReference>
<dbReference type="InterPro" id="IPR046253">
    <property type="entry name" value="DUF6286"/>
</dbReference>
<keyword evidence="1" id="KW-0472">Membrane</keyword>
<keyword evidence="4" id="KW-1185">Reference proteome</keyword>
<name>A0ABV1NUI1_9ACTN</name>
<feature type="domain" description="DUF6286" evidence="2">
    <location>
        <begin position="73"/>
        <end position="165"/>
    </location>
</feature>
<dbReference type="Proteomes" id="UP001482520">
    <property type="component" value="Unassembled WGS sequence"/>
</dbReference>
<dbReference type="EMBL" id="JBEGDP010000002">
    <property type="protein sequence ID" value="MEQ7846171.1"/>
    <property type="molecule type" value="Genomic_DNA"/>
</dbReference>
<evidence type="ECO:0000256" key="1">
    <source>
        <dbReference type="SAM" id="Phobius"/>
    </source>
</evidence>
<dbReference type="Pfam" id="PF19803">
    <property type="entry name" value="DUF6286"/>
    <property type="match status" value="1"/>
</dbReference>
<protein>
    <submittedName>
        <fullName evidence="3">DUF6286 domain-containing protein</fullName>
    </submittedName>
</protein>
<accession>A0ABV1NUI1</accession>
<organism evidence="3 4">
    <name type="scientific">Nocardioides kribbensis</name>
    <dbReference type="NCBI Taxonomy" id="305517"/>
    <lineage>
        <taxon>Bacteria</taxon>
        <taxon>Bacillati</taxon>
        <taxon>Actinomycetota</taxon>
        <taxon>Actinomycetes</taxon>
        <taxon>Propionibacteriales</taxon>
        <taxon>Nocardioidaceae</taxon>
        <taxon>Nocardioides</taxon>
    </lineage>
</organism>
<proteinExistence type="predicted"/>
<gene>
    <name evidence="3" type="ORF">V6R90_02695</name>
</gene>
<keyword evidence="1" id="KW-0812">Transmembrane</keyword>
<reference evidence="3 4" key="1">
    <citation type="submission" date="2024-02" db="EMBL/GenBank/DDBJ databases">
        <title>Full genome sequence of Nocardioides kribbensis.</title>
        <authorList>
            <person name="Poletto B.L."/>
            <person name="Silva G."/>
            <person name="Galante D."/>
            <person name="Campos K.R."/>
            <person name="Santos M.B.N."/>
            <person name="Sacchi C.T."/>
        </authorList>
    </citation>
    <scope>NUCLEOTIDE SEQUENCE [LARGE SCALE GENOMIC DNA]</scope>
    <source>
        <strain evidence="3 4">O4R</strain>
    </source>
</reference>
<evidence type="ECO:0000259" key="2">
    <source>
        <dbReference type="Pfam" id="PF19803"/>
    </source>
</evidence>
<evidence type="ECO:0000313" key="4">
    <source>
        <dbReference type="Proteomes" id="UP001482520"/>
    </source>
</evidence>
<comment type="caution">
    <text evidence="3">The sequence shown here is derived from an EMBL/GenBank/DDBJ whole genome shotgun (WGS) entry which is preliminary data.</text>
</comment>
<sequence length="175" mass="17954">MSRRNPPRGRPAVVPVALLLALALVALAVVTVRDLAVAQGWTGGSPWLRDAVDGLDGLGATTAVVVAAAVTGLVGLVLLVLALKPAPVTHLPATADGDLWVSAHAVAALARRRADRSSGVVGASATVSRRHRVRVEVVAPRDTDQTVAGVRESIAADLDGFSPARISVHAQEAPR</sequence>
<feature type="transmembrane region" description="Helical" evidence="1">
    <location>
        <begin position="62"/>
        <end position="83"/>
    </location>
</feature>
<evidence type="ECO:0000313" key="3">
    <source>
        <dbReference type="EMBL" id="MEQ7846171.1"/>
    </source>
</evidence>